<gene>
    <name evidence="1" type="ORF">PoB_000335200</name>
</gene>
<reference evidence="1 2" key="1">
    <citation type="journal article" date="2021" name="Elife">
        <title>Chloroplast acquisition without the gene transfer in kleptoplastic sea slugs, Plakobranchus ocellatus.</title>
        <authorList>
            <person name="Maeda T."/>
            <person name="Takahashi S."/>
            <person name="Yoshida T."/>
            <person name="Shimamura S."/>
            <person name="Takaki Y."/>
            <person name="Nagai Y."/>
            <person name="Toyoda A."/>
            <person name="Suzuki Y."/>
            <person name="Arimoto A."/>
            <person name="Ishii H."/>
            <person name="Satoh N."/>
            <person name="Nishiyama T."/>
            <person name="Hasebe M."/>
            <person name="Maruyama T."/>
            <person name="Minagawa J."/>
            <person name="Obokata J."/>
            <person name="Shigenobu S."/>
        </authorList>
    </citation>
    <scope>NUCLEOTIDE SEQUENCE [LARGE SCALE GENOMIC DNA]</scope>
</reference>
<organism evidence="1 2">
    <name type="scientific">Plakobranchus ocellatus</name>
    <dbReference type="NCBI Taxonomy" id="259542"/>
    <lineage>
        <taxon>Eukaryota</taxon>
        <taxon>Metazoa</taxon>
        <taxon>Spiralia</taxon>
        <taxon>Lophotrochozoa</taxon>
        <taxon>Mollusca</taxon>
        <taxon>Gastropoda</taxon>
        <taxon>Heterobranchia</taxon>
        <taxon>Euthyneura</taxon>
        <taxon>Panpulmonata</taxon>
        <taxon>Sacoglossa</taxon>
        <taxon>Placobranchoidea</taxon>
        <taxon>Plakobranchidae</taxon>
        <taxon>Plakobranchus</taxon>
    </lineage>
</organism>
<evidence type="ECO:0000313" key="2">
    <source>
        <dbReference type="Proteomes" id="UP000735302"/>
    </source>
</evidence>
<evidence type="ECO:0008006" key="3">
    <source>
        <dbReference type="Google" id="ProtNLM"/>
    </source>
</evidence>
<dbReference type="EMBL" id="BLXT01000427">
    <property type="protein sequence ID" value="GFN76846.1"/>
    <property type="molecule type" value="Genomic_DNA"/>
</dbReference>
<protein>
    <recommendedName>
        <fullName evidence="3">DNA/RNA-binding protein Alba-like domain-containing protein</fullName>
    </recommendedName>
</protein>
<dbReference type="Proteomes" id="UP000735302">
    <property type="component" value="Unassembled WGS sequence"/>
</dbReference>
<comment type="caution">
    <text evidence="1">The sequence shown here is derived from an EMBL/GenBank/DDBJ whole genome shotgun (WGS) entry which is preliminary data.</text>
</comment>
<sequence>MNGFDQNMLAFRKLKRNNEYEHCAGTGVRMVEAALVALRSNLIIKQTKQIVVAGNRSTTDSKVRSEVRMDISLFTFKMKQLVCNIRYFRGPVYSVYLVR</sequence>
<name>A0AAV3Y2A2_9GAST</name>
<accession>A0AAV3Y2A2</accession>
<proteinExistence type="predicted"/>
<evidence type="ECO:0000313" key="1">
    <source>
        <dbReference type="EMBL" id="GFN76846.1"/>
    </source>
</evidence>
<keyword evidence="2" id="KW-1185">Reference proteome</keyword>
<dbReference type="AlphaFoldDB" id="A0AAV3Y2A2"/>